<name>A0ABV2SGE9_9GAMM</name>
<evidence type="ECO:0000313" key="7">
    <source>
        <dbReference type="EMBL" id="MET4756852.1"/>
    </source>
</evidence>
<keyword evidence="4 5" id="KW-0472">Membrane</keyword>
<dbReference type="InterPro" id="IPR035906">
    <property type="entry name" value="MetI-like_sf"/>
</dbReference>
<evidence type="ECO:0000256" key="5">
    <source>
        <dbReference type="RuleBase" id="RU363032"/>
    </source>
</evidence>
<feature type="transmembrane region" description="Helical" evidence="5">
    <location>
        <begin position="32"/>
        <end position="54"/>
    </location>
</feature>
<evidence type="ECO:0000313" key="8">
    <source>
        <dbReference type="Proteomes" id="UP001549366"/>
    </source>
</evidence>
<feature type="transmembrane region" description="Helical" evidence="5">
    <location>
        <begin position="208"/>
        <end position="233"/>
    </location>
</feature>
<proteinExistence type="inferred from homology"/>
<feature type="transmembrane region" description="Helical" evidence="5">
    <location>
        <begin position="167"/>
        <end position="187"/>
    </location>
</feature>
<dbReference type="SUPFAM" id="SSF161098">
    <property type="entry name" value="MetI-like"/>
    <property type="match status" value="2"/>
</dbReference>
<evidence type="ECO:0000256" key="2">
    <source>
        <dbReference type="ARBA" id="ARBA00022692"/>
    </source>
</evidence>
<comment type="similarity">
    <text evidence="5">Belongs to the binding-protein-dependent transport system permease family.</text>
</comment>
<keyword evidence="8" id="KW-1185">Reference proteome</keyword>
<evidence type="ECO:0000256" key="1">
    <source>
        <dbReference type="ARBA" id="ARBA00004651"/>
    </source>
</evidence>
<feature type="transmembrane region" description="Helical" evidence="5">
    <location>
        <begin position="125"/>
        <end position="147"/>
    </location>
</feature>
<evidence type="ECO:0000259" key="6">
    <source>
        <dbReference type="PROSITE" id="PS50928"/>
    </source>
</evidence>
<sequence length="577" mass="63055">MNIISSTNTASAMNHRPSALQSWLAGFSRNRAIVAVIVALITLWLVLTLLLPLLTMLVRSVQDTSGQFVGLANFSEYLSSRVMTQSITNTLKLGFIVTGIVVSLAFLFAFGLTRTCMPFKTVFKVLGMLPILAPSLLPAISMIYLFGNQGIARELLFGHSVYGLPGIVLGLVFWTFPHAVLILSTALSTSDARLYEAARVMRASPFKTFMTVTLPAVKFGLISTITVVFTLVVTDFGVPKVIGGQYNVLATDIYKQVAGQQNFAMGAVTSVLLLLPALLAFAVDRWVQRKQVDLFGSRSVSYEPKPHTLRDTVFFTLCGLICFAILSIIGMAVYGSLVTFWPWNLELSLQNYQFERFSTHGWDPYFNSLKMAFGTAIIGTVIIFITAYNVEKSKMHGGVRQFIHAMAMIPMAVPGMVLGLGYIFFFNQPGNPLGILYGTMTILVINTVAHYFTVGHLTALTALKKLPSEIESVAASLKVPQYKAFFKVSLPVCMPALLDIAIYLFVNAMTTTSAVVFLYSTDTMLASVAVLNMEDAGQNGAAAAMAVMILMTAAVVKIAHMSLGGLLLNRTQQWRRR</sequence>
<dbReference type="InterPro" id="IPR000515">
    <property type="entry name" value="MetI-like"/>
</dbReference>
<protein>
    <submittedName>
        <fullName evidence="7">Iron(III) transport system permease protein</fullName>
    </submittedName>
</protein>
<accession>A0ABV2SGE9</accession>
<evidence type="ECO:0000256" key="4">
    <source>
        <dbReference type="ARBA" id="ARBA00023136"/>
    </source>
</evidence>
<keyword evidence="3 5" id="KW-1133">Transmembrane helix</keyword>
<organism evidence="7 8">
    <name type="scientific">Endozoicomonas lisbonensis</name>
    <dbReference type="NCBI Taxonomy" id="3120522"/>
    <lineage>
        <taxon>Bacteria</taxon>
        <taxon>Pseudomonadati</taxon>
        <taxon>Pseudomonadota</taxon>
        <taxon>Gammaproteobacteria</taxon>
        <taxon>Oceanospirillales</taxon>
        <taxon>Endozoicomonadaceae</taxon>
        <taxon>Endozoicomonas</taxon>
    </lineage>
</organism>
<feature type="transmembrane region" description="Helical" evidence="5">
    <location>
        <begin position="371"/>
        <end position="390"/>
    </location>
</feature>
<dbReference type="RefSeq" id="WP_354011131.1">
    <property type="nucleotide sequence ID" value="NZ_JBEWTA010000001.1"/>
</dbReference>
<dbReference type="Pfam" id="PF00528">
    <property type="entry name" value="BPD_transp_1"/>
    <property type="match status" value="2"/>
</dbReference>
<feature type="transmembrane region" description="Helical" evidence="5">
    <location>
        <begin position="541"/>
        <end position="568"/>
    </location>
</feature>
<dbReference type="NCBIfam" id="TIGR03262">
    <property type="entry name" value="PhnU2"/>
    <property type="match status" value="1"/>
</dbReference>
<keyword evidence="5" id="KW-0813">Transport</keyword>
<dbReference type="PANTHER" id="PTHR43496:SF1">
    <property type="entry name" value="POLYGALACTURONAN_RHAMNOGALACTURONAN TRANSPORT SYSTEM PERMEASE PROTEIN YTEP"/>
    <property type="match status" value="1"/>
</dbReference>
<keyword evidence="2 5" id="KW-0812">Transmembrane</keyword>
<dbReference type="PANTHER" id="PTHR43496">
    <property type="entry name" value="PROTEIN LPLB"/>
    <property type="match status" value="1"/>
</dbReference>
<feature type="transmembrane region" description="Helical" evidence="5">
    <location>
        <begin position="313"/>
        <end position="337"/>
    </location>
</feature>
<comment type="caution">
    <text evidence="7">The sequence shown here is derived from an EMBL/GenBank/DDBJ whole genome shotgun (WGS) entry which is preliminary data.</text>
</comment>
<gene>
    <name evidence="7" type="ORF">V5J35_002044</name>
</gene>
<feature type="transmembrane region" description="Helical" evidence="5">
    <location>
        <begin position="263"/>
        <end position="283"/>
    </location>
</feature>
<dbReference type="CDD" id="cd06261">
    <property type="entry name" value="TM_PBP2"/>
    <property type="match status" value="2"/>
</dbReference>
<reference evidence="7 8" key="1">
    <citation type="submission" date="2024-06" db="EMBL/GenBank/DDBJ databases">
        <title>Genomic Encyclopedia of Type Strains, Phase V (KMG-V): Genome sequencing to study the core and pangenomes of soil and plant-associated prokaryotes.</title>
        <authorList>
            <person name="Whitman W."/>
        </authorList>
    </citation>
    <scope>NUCLEOTIDE SEQUENCE [LARGE SCALE GENOMIC DNA]</scope>
    <source>
        <strain evidence="7 8">NE40</strain>
    </source>
</reference>
<dbReference type="InterPro" id="IPR017664">
    <property type="entry name" value="AminoethylPonate_ABC_perm-1"/>
</dbReference>
<comment type="subcellular location">
    <subcellularLocation>
        <location evidence="1 5">Cell membrane</location>
        <topology evidence="1 5">Multi-pass membrane protein</topology>
    </subcellularLocation>
</comment>
<dbReference type="Gene3D" id="1.10.3720.10">
    <property type="entry name" value="MetI-like"/>
    <property type="match status" value="2"/>
</dbReference>
<feature type="domain" description="ABC transmembrane type-1" evidence="6">
    <location>
        <begin position="87"/>
        <end position="284"/>
    </location>
</feature>
<feature type="transmembrane region" description="Helical" evidence="5">
    <location>
        <begin position="437"/>
        <end position="463"/>
    </location>
</feature>
<dbReference type="PROSITE" id="PS50928">
    <property type="entry name" value="ABC_TM1"/>
    <property type="match status" value="2"/>
</dbReference>
<feature type="domain" description="ABC transmembrane type-1" evidence="6">
    <location>
        <begin position="365"/>
        <end position="560"/>
    </location>
</feature>
<dbReference type="Proteomes" id="UP001549366">
    <property type="component" value="Unassembled WGS sequence"/>
</dbReference>
<feature type="transmembrane region" description="Helical" evidence="5">
    <location>
        <begin position="93"/>
        <end position="113"/>
    </location>
</feature>
<evidence type="ECO:0000256" key="3">
    <source>
        <dbReference type="ARBA" id="ARBA00022989"/>
    </source>
</evidence>
<dbReference type="EMBL" id="JBEWTB010000002">
    <property type="protein sequence ID" value="MET4756852.1"/>
    <property type="molecule type" value="Genomic_DNA"/>
</dbReference>
<feature type="transmembrane region" description="Helical" evidence="5">
    <location>
        <begin position="402"/>
        <end position="425"/>
    </location>
</feature>